<dbReference type="InterPro" id="IPR041122">
    <property type="entry name" value="RecJ_OB"/>
</dbReference>
<evidence type="ECO:0000256" key="6">
    <source>
        <dbReference type="SAM" id="Coils"/>
    </source>
</evidence>
<dbReference type="RefSeq" id="WP_010959972.1">
    <property type="nucleotide sequence ID" value="NC_002977.6"/>
</dbReference>
<evidence type="ECO:0000256" key="3">
    <source>
        <dbReference type="ARBA" id="ARBA00022722"/>
    </source>
</evidence>
<dbReference type="KEGG" id="mca:MCA0628"/>
<feature type="coiled-coil region" evidence="6">
    <location>
        <begin position="325"/>
        <end position="352"/>
    </location>
</feature>
<name>Q60B54_METCA</name>
<evidence type="ECO:0000256" key="5">
    <source>
        <dbReference type="ARBA" id="ARBA00022839"/>
    </source>
</evidence>
<dbReference type="Pfam" id="PF01368">
    <property type="entry name" value="DHH"/>
    <property type="match status" value="1"/>
</dbReference>
<protein>
    <recommendedName>
        <fullName evidence="2">Single-stranded-DNA-specific exonuclease RecJ</fullName>
    </recommendedName>
</protein>
<dbReference type="NCBIfam" id="TIGR00644">
    <property type="entry name" value="recJ"/>
    <property type="match status" value="1"/>
</dbReference>
<evidence type="ECO:0000313" key="11">
    <source>
        <dbReference type="Proteomes" id="UP000006821"/>
    </source>
</evidence>
<dbReference type="PANTHER" id="PTHR30255">
    <property type="entry name" value="SINGLE-STRANDED-DNA-SPECIFIC EXONUCLEASE RECJ"/>
    <property type="match status" value="1"/>
</dbReference>
<dbReference type="Gene3D" id="3.90.1640.30">
    <property type="match status" value="1"/>
</dbReference>
<dbReference type="PANTHER" id="PTHR30255:SF2">
    <property type="entry name" value="SINGLE-STRANDED-DNA-SPECIFIC EXONUCLEASE RECJ"/>
    <property type="match status" value="1"/>
</dbReference>
<evidence type="ECO:0000256" key="1">
    <source>
        <dbReference type="ARBA" id="ARBA00005915"/>
    </source>
</evidence>
<feature type="domain" description="DDH" evidence="7">
    <location>
        <begin position="87"/>
        <end position="248"/>
    </location>
</feature>
<sequence length="599" mass="64121">MAKLYHPIQKRIVRRSLQGGGELAKRMSLASPPDASPLLARLYQSRSVFTPEDLGRSLNELPAPSLLKGMDAMTAELEAAIRGQKSIMIVADFDADGATSCAVAMRGLRALGAERVSFIVPNRFTCGYGLTPELVELIFRGGATPPDMLLTVDTGIACHAGIAAARARGMKVLVTDHHLPGESLPAADAIVNPNLPGDGFPGKALAGVGVIFYVLSGLRRRLRESGWFEGGRQPPNLAELLDLVALGTVADVVPLDRVNRILVHQGLQRIRAGRACPGIRALLEVADAKRGGAATTAGTLGFTLGPRLNAAGRLDDMSLGIACLLADDMNAAKELAERLDGMNRERKTIEAQMQADAWAMLRIGAEPLPRQSDRWSGSAAIVFDPAWHQGVIGILASRIKDRLHRPVIAFARGEDGLLRGSARSIAGVHVRDVLCAVAARHPGLIVRFGGHAMAAGLALEESRLAAFTEAFEAEVAGVLEGVELEHAVVTDGELPPDDFHLDTARCLRDAGPWGQGFPEPLFDGEFDVLGMRIVGEKHLRLTLEVPGAARQVEGVAFFVADPPAWLGCRRLRAAYRLDVNEFRGVSNLQLGIEYMEPVS</sequence>
<dbReference type="FunFam" id="3.90.1640.30:FF:000001">
    <property type="entry name" value="Single-stranded-DNA-specific exonuclease RecJ"/>
    <property type="match status" value="1"/>
</dbReference>
<dbReference type="GeneID" id="88222957"/>
<dbReference type="GO" id="GO:0006310">
    <property type="term" value="P:DNA recombination"/>
    <property type="evidence" value="ECO:0007669"/>
    <property type="project" value="InterPro"/>
</dbReference>
<dbReference type="InterPro" id="IPR001667">
    <property type="entry name" value="DDH_dom"/>
</dbReference>
<organism evidence="10 11">
    <name type="scientific">Methylococcus capsulatus (strain ATCC 33009 / NCIMB 11132 / Bath)</name>
    <dbReference type="NCBI Taxonomy" id="243233"/>
    <lineage>
        <taxon>Bacteria</taxon>
        <taxon>Pseudomonadati</taxon>
        <taxon>Pseudomonadota</taxon>
        <taxon>Gammaproteobacteria</taxon>
        <taxon>Methylococcales</taxon>
        <taxon>Methylococcaceae</taxon>
        <taxon>Methylococcus</taxon>
    </lineage>
</organism>
<accession>Q60B54</accession>
<dbReference type="InterPro" id="IPR004610">
    <property type="entry name" value="RecJ"/>
</dbReference>
<dbReference type="EMBL" id="AE017282">
    <property type="protein sequence ID" value="AAU93081.1"/>
    <property type="molecule type" value="Genomic_DNA"/>
</dbReference>
<keyword evidence="6" id="KW-0175">Coiled coil</keyword>
<dbReference type="InterPro" id="IPR038763">
    <property type="entry name" value="DHH_sf"/>
</dbReference>
<dbReference type="Pfam" id="PF17768">
    <property type="entry name" value="RecJ_OB"/>
    <property type="match status" value="1"/>
</dbReference>
<dbReference type="GO" id="GO:0003676">
    <property type="term" value="F:nucleic acid binding"/>
    <property type="evidence" value="ECO:0007669"/>
    <property type="project" value="InterPro"/>
</dbReference>
<keyword evidence="5 10" id="KW-0269">Exonuclease</keyword>
<dbReference type="Pfam" id="PF02272">
    <property type="entry name" value="DHHA1"/>
    <property type="match status" value="1"/>
</dbReference>
<evidence type="ECO:0000259" key="9">
    <source>
        <dbReference type="Pfam" id="PF17768"/>
    </source>
</evidence>
<dbReference type="GO" id="GO:0006281">
    <property type="term" value="P:DNA repair"/>
    <property type="evidence" value="ECO:0007669"/>
    <property type="project" value="InterPro"/>
</dbReference>
<dbReference type="Proteomes" id="UP000006821">
    <property type="component" value="Chromosome"/>
</dbReference>
<dbReference type="AlphaFoldDB" id="Q60B54"/>
<dbReference type="STRING" id="243233.MCA0628"/>
<gene>
    <name evidence="10" type="primary">recJ</name>
    <name evidence="10" type="ordered locus">MCA0628</name>
</gene>
<feature type="domain" description="DHHA1" evidence="8">
    <location>
        <begin position="380"/>
        <end position="475"/>
    </location>
</feature>
<dbReference type="InterPro" id="IPR003156">
    <property type="entry name" value="DHHA1_dom"/>
</dbReference>
<evidence type="ECO:0000259" key="7">
    <source>
        <dbReference type="Pfam" id="PF01368"/>
    </source>
</evidence>
<dbReference type="GO" id="GO:0008409">
    <property type="term" value="F:5'-3' exonuclease activity"/>
    <property type="evidence" value="ECO:0007669"/>
    <property type="project" value="InterPro"/>
</dbReference>
<dbReference type="HOGENOM" id="CLU_009736_5_1_6"/>
<feature type="domain" description="RecJ OB" evidence="9">
    <location>
        <begin position="490"/>
        <end position="593"/>
    </location>
</feature>
<evidence type="ECO:0000259" key="8">
    <source>
        <dbReference type="Pfam" id="PF02272"/>
    </source>
</evidence>
<dbReference type="InterPro" id="IPR051673">
    <property type="entry name" value="SSDNA_exonuclease_RecJ"/>
</dbReference>
<comment type="similarity">
    <text evidence="1">Belongs to the RecJ family.</text>
</comment>
<dbReference type="Gene3D" id="3.10.310.30">
    <property type="match status" value="1"/>
</dbReference>
<keyword evidence="3" id="KW-0540">Nuclease</keyword>
<dbReference type="SUPFAM" id="SSF64182">
    <property type="entry name" value="DHH phosphoesterases"/>
    <property type="match status" value="1"/>
</dbReference>
<evidence type="ECO:0000256" key="2">
    <source>
        <dbReference type="ARBA" id="ARBA00019841"/>
    </source>
</evidence>
<evidence type="ECO:0000256" key="4">
    <source>
        <dbReference type="ARBA" id="ARBA00022801"/>
    </source>
</evidence>
<dbReference type="eggNOG" id="COG0608">
    <property type="taxonomic scope" value="Bacteria"/>
</dbReference>
<keyword evidence="4 10" id="KW-0378">Hydrolase</keyword>
<proteinExistence type="inferred from homology"/>
<evidence type="ECO:0000313" key="10">
    <source>
        <dbReference type="EMBL" id="AAU93081.1"/>
    </source>
</evidence>
<reference evidence="10 11" key="1">
    <citation type="journal article" date="2004" name="PLoS Biol.">
        <title>Genomic insights into methanotrophy: the complete genome sequence of Methylococcus capsulatus (Bath).</title>
        <authorList>
            <person name="Ward N.L."/>
            <person name="Larsen O."/>
            <person name="Sakwa J."/>
            <person name="Bruseth L."/>
            <person name="Khouri H.M."/>
            <person name="Durkin A.S."/>
            <person name="Dimitrov G."/>
            <person name="Jiang L."/>
            <person name="Scanlan D."/>
            <person name="Kang K.H."/>
            <person name="Lewis M.R."/>
            <person name="Nelson K.E."/>
            <person name="Methe B.A."/>
            <person name="Wu M."/>
            <person name="Heidelberg J.F."/>
            <person name="Paulsen I.T."/>
            <person name="Fouts D.E."/>
            <person name="Ravel J."/>
            <person name="Tettelin H."/>
            <person name="Ren Q."/>
            <person name="Read T.D."/>
            <person name="DeBoy R.T."/>
            <person name="Seshadri R."/>
            <person name="Salzberg S.L."/>
            <person name="Jensen H.B."/>
            <person name="Birkeland N.K."/>
            <person name="Nelson W.C."/>
            <person name="Dodson R.J."/>
            <person name="Grindhaug S.H."/>
            <person name="Holt I.E."/>
            <person name="Eidhammer I."/>
            <person name="Jonasen I."/>
            <person name="Vanaken S."/>
            <person name="Utterback T.R."/>
            <person name="Feldblyum T.V."/>
            <person name="Fraser C.M."/>
            <person name="Lillehaug J.R."/>
            <person name="Eisen J.A."/>
        </authorList>
    </citation>
    <scope>NUCLEOTIDE SEQUENCE [LARGE SCALE GENOMIC DNA]</scope>
    <source>
        <strain evidence="11">ATCC 33009 / NCIMB 11132 / Bath</strain>
    </source>
</reference>